<name>A0A369W1X8_9HYPH</name>
<gene>
    <name evidence="1" type="ORF">DVH29_11625</name>
</gene>
<evidence type="ECO:0000313" key="1">
    <source>
        <dbReference type="EMBL" id="RDE08373.1"/>
    </source>
</evidence>
<dbReference type="RefSeq" id="WP_114646351.1">
    <property type="nucleotide sequence ID" value="NZ_QQNH01000017.1"/>
</dbReference>
<accession>A0A369W1X8</accession>
<dbReference type="EMBL" id="QQNH01000017">
    <property type="protein sequence ID" value="RDE08373.1"/>
    <property type="molecule type" value="Genomic_DNA"/>
</dbReference>
<protein>
    <submittedName>
        <fullName evidence="1">Uncharacterized protein</fullName>
    </submittedName>
</protein>
<proteinExistence type="predicted"/>
<dbReference type="AlphaFoldDB" id="A0A369W1X8"/>
<keyword evidence="2" id="KW-1185">Reference proteome</keyword>
<evidence type="ECO:0000313" key="2">
    <source>
        <dbReference type="Proteomes" id="UP000253759"/>
    </source>
</evidence>
<organism evidence="1 2">
    <name type="scientific">Pelagibacterium lacus</name>
    <dbReference type="NCBI Taxonomy" id="2282655"/>
    <lineage>
        <taxon>Bacteria</taxon>
        <taxon>Pseudomonadati</taxon>
        <taxon>Pseudomonadota</taxon>
        <taxon>Alphaproteobacteria</taxon>
        <taxon>Hyphomicrobiales</taxon>
        <taxon>Devosiaceae</taxon>
        <taxon>Pelagibacterium</taxon>
    </lineage>
</organism>
<comment type="caution">
    <text evidence="1">The sequence shown here is derived from an EMBL/GenBank/DDBJ whole genome shotgun (WGS) entry which is preliminary data.</text>
</comment>
<dbReference type="Proteomes" id="UP000253759">
    <property type="component" value="Unassembled WGS sequence"/>
</dbReference>
<sequence>MTPERYVQCLEILRWTNETLAEALGCDESLTEAYAVGLAEVPMKLSAWLEVAAQTHEALETELPTSLKGKRFTEREL</sequence>
<dbReference type="OrthoDB" id="7268941at2"/>
<reference evidence="2" key="1">
    <citation type="submission" date="2018-07" db="EMBL/GenBank/DDBJ databases">
        <authorList>
            <person name="Liu B.-T."/>
            <person name="Du Z."/>
        </authorList>
    </citation>
    <scope>NUCLEOTIDE SEQUENCE [LARGE SCALE GENOMIC DNA]</scope>
    <source>
        <strain evidence="2">XYN52</strain>
    </source>
</reference>